<reference evidence="1 2" key="1">
    <citation type="submission" date="2018-03" db="EMBL/GenBank/DDBJ databases">
        <title>Genome sequencing of Ottowia sp.</title>
        <authorList>
            <person name="Kim S.-J."/>
            <person name="Heo J."/>
            <person name="Kwon S.-W."/>
        </authorList>
    </citation>
    <scope>NUCLEOTIDE SEQUENCE [LARGE SCALE GENOMIC DNA]</scope>
    <source>
        <strain evidence="1 2">KADR8-3</strain>
    </source>
</reference>
<dbReference type="KEGG" id="otk:C6570_15745"/>
<gene>
    <name evidence="1" type="ORF">C6570_15745</name>
</gene>
<dbReference type="Proteomes" id="UP000239709">
    <property type="component" value="Chromosome"/>
</dbReference>
<proteinExistence type="predicted"/>
<dbReference type="OrthoDB" id="6862397at2"/>
<organism evidence="1 2">
    <name type="scientific">Ottowia oryzae</name>
    <dbReference type="NCBI Taxonomy" id="2109914"/>
    <lineage>
        <taxon>Bacteria</taxon>
        <taxon>Pseudomonadati</taxon>
        <taxon>Pseudomonadota</taxon>
        <taxon>Betaproteobacteria</taxon>
        <taxon>Burkholderiales</taxon>
        <taxon>Comamonadaceae</taxon>
        <taxon>Ottowia</taxon>
    </lineage>
</organism>
<protein>
    <recommendedName>
        <fullName evidence="3">DUF2889 domain-containing protein</fullName>
    </recommendedName>
</protein>
<evidence type="ECO:0000313" key="1">
    <source>
        <dbReference type="EMBL" id="AVO36212.1"/>
    </source>
</evidence>
<dbReference type="Pfam" id="PF11136">
    <property type="entry name" value="DUF2889"/>
    <property type="match status" value="1"/>
</dbReference>
<dbReference type="AlphaFoldDB" id="A0A2S0MK31"/>
<dbReference type="RefSeq" id="WP_106704754.1">
    <property type="nucleotide sequence ID" value="NZ_CP027666.1"/>
</dbReference>
<dbReference type="InterPro" id="IPR021312">
    <property type="entry name" value="DUF2889"/>
</dbReference>
<evidence type="ECO:0008006" key="3">
    <source>
        <dbReference type="Google" id="ProtNLM"/>
    </source>
</evidence>
<dbReference type="EMBL" id="CP027666">
    <property type="protein sequence ID" value="AVO36212.1"/>
    <property type="molecule type" value="Genomic_DNA"/>
</dbReference>
<evidence type="ECO:0000313" key="2">
    <source>
        <dbReference type="Proteomes" id="UP000239709"/>
    </source>
</evidence>
<keyword evidence="2" id="KW-1185">Reference proteome</keyword>
<name>A0A2S0MK31_9BURK</name>
<accession>A0A2S0MK31</accession>
<sequence length="181" mass="20332">MPLSTPAPRSHLHNRHVVYRGYRREDGLWDIEAELRDTKTGDFTVSSERVWRGGEPIHGMAIRLTVDSQAVVRAIEVAMDDVPHGACPAAAPPMQRMVGSSLARGWRRSIDQHLGGIEGCAHLRELLFNMATAAFQTMVDAVLPADAPPPFLGKCKTWDFDGETVQRIYPMFYQRRHERVA</sequence>